<accession>A0AAD9QF68</accession>
<evidence type="ECO:0000256" key="1">
    <source>
        <dbReference type="SAM" id="MobiDB-lite"/>
    </source>
</evidence>
<evidence type="ECO:0000313" key="4">
    <source>
        <dbReference type="Proteomes" id="UP001249851"/>
    </source>
</evidence>
<keyword evidence="3" id="KW-0378">Hydrolase</keyword>
<dbReference type="InterPro" id="IPR000938">
    <property type="entry name" value="CAP-Gly_domain"/>
</dbReference>
<keyword evidence="4" id="KW-1185">Reference proteome</keyword>
<reference evidence="3" key="2">
    <citation type="journal article" date="2023" name="Science">
        <title>Genomic signatures of disease resistance in endangered staghorn corals.</title>
        <authorList>
            <person name="Vollmer S.V."/>
            <person name="Selwyn J.D."/>
            <person name="Despard B.A."/>
            <person name="Roesel C.L."/>
        </authorList>
    </citation>
    <scope>NUCLEOTIDE SEQUENCE</scope>
    <source>
        <strain evidence="3">K2</strain>
    </source>
</reference>
<dbReference type="SUPFAM" id="SSF74924">
    <property type="entry name" value="Cap-Gly domain"/>
    <property type="match status" value="2"/>
</dbReference>
<dbReference type="Gene3D" id="2.30.30.190">
    <property type="entry name" value="CAP Gly-rich-like domain"/>
    <property type="match status" value="2"/>
</dbReference>
<dbReference type="PROSITE" id="PS50245">
    <property type="entry name" value="CAP_GLY_2"/>
    <property type="match status" value="1"/>
</dbReference>
<dbReference type="EMBL" id="JARQWQ010000039">
    <property type="protein sequence ID" value="KAK2559765.1"/>
    <property type="molecule type" value="Genomic_DNA"/>
</dbReference>
<protein>
    <submittedName>
        <fullName evidence="3">Ubiquitin carboxyl-terminal hydrolase CYLD</fullName>
    </submittedName>
</protein>
<gene>
    <name evidence="3" type="ORF">P5673_017859</name>
</gene>
<dbReference type="AlphaFoldDB" id="A0AAD9QF68"/>
<comment type="caution">
    <text evidence="3">The sequence shown here is derived from an EMBL/GenBank/DDBJ whole genome shotgun (WGS) entry which is preliminary data.</text>
</comment>
<evidence type="ECO:0000313" key="3">
    <source>
        <dbReference type="EMBL" id="KAK2559765.1"/>
    </source>
</evidence>
<feature type="domain" description="CAP-Gly" evidence="2">
    <location>
        <begin position="135"/>
        <end position="179"/>
    </location>
</feature>
<organism evidence="3 4">
    <name type="scientific">Acropora cervicornis</name>
    <name type="common">Staghorn coral</name>
    <dbReference type="NCBI Taxonomy" id="6130"/>
    <lineage>
        <taxon>Eukaryota</taxon>
        <taxon>Metazoa</taxon>
        <taxon>Cnidaria</taxon>
        <taxon>Anthozoa</taxon>
        <taxon>Hexacorallia</taxon>
        <taxon>Scleractinia</taxon>
        <taxon>Astrocoeniina</taxon>
        <taxon>Acroporidae</taxon>
        <taxon>Acropora</taxon>
    </lineage>
</organism>
<dbReference type="InterPro" id="IPR036859">
    <property type="entry name" value="CAP-Gly_dom_sf"/>
</dbReference>
<name>A0AAD9QF68_ACRCE</name>
<dbReference type="SMART" id="SM01052">
    <property type="entry name" value="CAP_GLY"/>
    <property type="match status" value="2"/>
</dbReference>
<feature type="region of interest" description="Disordered" evidence="1">
    <location>
        <begin position="335"/>
        <end position="355"/>
    </location>
</feature>
<sequence length="530" mass="60147">MQEARNRYILLHDRVGQILERSLLSLATKLTPTQLLKGELLEALPKNEQPDDPKRIVLGGIDRKLRVECHMDDVMKLTVQEADLLLPILSTSLRYQICLNRKLLDFGKRLAHGSLVLVSIKGYSKKLPGVVWFKGELLNSPGTMFGIELHRNPGFGTCDGTFRNKQYFKCAPDSGVFVGLDKLAPLEDDNSELRIPSKRDGHDQVNLKSRLDSFIPSFFKGKSDLRFPQPRYFDSLKIDQRVVTFRDKGIPLRGTVRFTGDAEDSSGHVQSVVGLELVGIIPKVMDSLQMDESYGCGTGKWEGHQVFVCKRDYAYFVDIENIMLEEDFDRDAERAKKKATSQKQDKQLRDIKVQERRHDTEIPTRSLSYNVQCEASALEFYHKFLCFLSYADRACKGSVRRSNSFNSAVIIAAGESSKTDSIEFIEKQQQLLDDYKKCPTSDEEVTMNDDERTDGGSFNLNFDDKYFQNSPPPNQPITQPGFSEAAYSEYVKVGKDGKEEAWKSYSNVGEYGMFVHWNSSPLVLCCGVWL</sequence>
<feature type="compositionally biased region" description="Basic and acidic residues" evidence="1">
    <location>
        <begin position="343"/>
        <end position="355"/>
    </location>
</feature>
<dbReference type="Proteomes" id="UP001249851">
    <property type="component" value="Unassembled WGS sequence"/>
</dbReference>
<reference evidence="3" key="1">
    <citation type="journal article" date="2023" name="G3 (Bethesda)">
        <title>Whole genome assembly and annotation of the endangered Caribbean coral Acropora cervicornis.</title>
        <authorList>
            <person name="Selwyn J.D."/>
            <person name="Vollmer S.V."/>
        </authorList>
    </citation>
    <scope>NUCLEOTIDE SEQUENCE</scope>
    <source>
        <strain evidence="3">K2</strain>
    </source>
</reference>
<dbReference type="Pfam" id="PF01302">
    <property type="entry name" value="CAP_GLY"/>
    <property type="match status" value="1"/>
</dbReference>
<proteinExistence type="predicted"/>
<evidence type="ECO:0000259" key="2">
    <source>
        <dbReference type="PROSITE" id="PS50245"/>
    </source>
</evidence>
<dbReference type="GO" id="GO:0016787">
    <property type="term" value="F:hydrolase activity"/>
    <property type="evidence" value="ECO:0007669"/>
    <property type="project" value="UniProtKB-KW"/>
</dbReference>